<comment type="caution">
    <text evidence="1">The sequence shown here is derived from an EMBL/GenBank/DDBJ whole genome shotgun (WGS) entry which is preliminary data.</text>
</comment>
<dbReference type="EMBL" id="CM051394">
    <property type="protein sequence ID" value="KAJ4730163.1"/>
    <property type="molecule type" value="Genomic_DNA"/>
</dbReference>
<accession>A0ACC1Z4A6</accession>
<reference evidence="1 2" key="1">
    <citation type="journal article" date="2023" name="Science">
        <title>Complex scaffold remodeling in plant triterpene biosynthesis.</title>
        <authorList>
            <person name="De La Pena R."/>
            <person name="Hodgson H."/>
            <person name="Liu J.C."/>
            <person name="Stephenson M.J."/>
            <person name="Martin A.C."/>
            <person name="Owen C."/>
            <person name="Harkess A."/>
            <person name="Leebens-Mack J."/>
            <person name="Jimenez L.E."/>
            <person name="Osbourn A."/>
            <person name="Sattely E.S."/>
        </authorList>
    </citation>
    <scope>NUCLEOTIDE SEQUENCE [LARGE SCALE GENOMIC DNA]</scope>
    <source>
        <strain evidence="2">cv. JPN11</strain>
        <tissue evidence="1">Leaf</tissue>
    </source>
</reference>
<organism evidence="1 2">
    <name type="scientific">Melia azedarach</name>
    <name type="common">Chinaberry tree</name>
    <dbReference type="NCBI Taxonomy" id="155640"/>
    <lineage>
        <taxon>Eukaryota</taxon>
        <taxon>Viridiplantae</taxon>
        <taxon>Streptophyta</taxon>
        <taxon>Embryophyta</taxon>
        <taxon>Tracheophyta</taxon>
        <taxon>Spermatophyta</taxon>
        <taxon>Magnoliopsida</taxon>
        <taxon>eudicotyledons</taxon>
        <taxon>Gunneridae</taxon>
        <taxon>Pentapetalae</taxon>
        <taxon>rosids</taxon>
        <taxon>malvids</taxon>
        <taxon>Sapindales</taxon>
        <taxon>Meliaceae</taxon>
        <taxon>Melia</taxon>
    </lineage>
</organism>
<gene>
    <name evidence="1" type="ORF">OWV82_002835</name>
</gene>
<evidence type="ECO:0000313" key="2">
    <source>
        <dbReference type="Proteomes" id="UP001164539"/>
    </source>
</evidence>
<protein>
    <submittedName>
        <fullName evidence="1">F-box protein</fullName>
    </submittedName>
</protein>
<dbReference type="Proteomes" id="UP001164539">
    <property type="component" value="Chromosome 1"/>
</dbReference>
<proteinExistence type="predicted"/>
<sequence>MKTVILFTSSCHSICLKKHSEKLCSRNAAKRIIFLRTSCSQCLRVLFLWLYTTFNKNCDIWVMKEYGEANSWTKQYTFRNEGEAMIPLGIFENGELIMEREKDGKLFSYASKTKTKKSLRLSQPARIMKYVESLVSPRGRTEIAGFVSAPSSSQTSETGVEGKNKVAK</sequence>
<keyword evidence="2" id="KW-1185">Reference proteome</keyword>
<name>A0ACC1Z4A6_MELAZ</name>
<evidence type="ECO:0000313" key="1">
    <source>
        <dbReference type="EMBL" id="KAJ4730163.1"/>
    </source>
</evidence>